<dbReference type="OrthoDB" id="159063at2"/>
<dbReference type="InterPro" id="IPR007742">
    <property type="entry name" value="NosD_dom"/>
</dbReference>
<reference evidence="6 8" key="1">
    <citation type="submission" date="2019-05" db="EMBL/GenBank/DDBJ databases">
        <title>Genomic analysis of Lentibacillus sp. NKC220-2.</title>
        <authorList>
            <person name="Oh Y.J."/>
        </authorList>
    </citation>
    <scope>NUCLEOTIDE SEQUENCE [LARGE SCALE GENOMIC DNA]</scope>
    <source>
        <strain evidence="6 8">NKC220-2</strain>
    </source>
</reference>
<evidence type="ECO:0000259" key="5">
    <source>
        <dbReference type="SMART" id="SM00722"/>
    </source>
</evidence>
<dbReference type="PANTHER" id="PTHR22990:SF15">
    <property type="entry name" value="F-BOX ONLY PROTEIN 10"/>
    <property type="match status" value="1"/>
</dbReference>
<accession>A0A549YEU6</accession>
<dbReference type="InterPro" id="IPR012334">
    <property type="entry name" value="Pectin_lyas_fold"/>
</dbReference>
<dbReference type="InterPro" id="IPR006626">
    <property type="entry name" value="PbH1"/>
</dbReference>
<keyword evidence="4" id="KW-0812">Transmembrane</keyword>
<feature type="domain" description="Carbohydrate-binding/sugar hydrolysis" evidence="5">
    <location>
        <begin position="191"/>
        <end position="354"/>
    </location>
</feature>
<keyword evidence="3" id="KW-0833">Ubl conjugation pathway</keyword>
<dbReference type="NCBIfam" id="TIGR04247">
    <property type="entry name" value="NosD_copper_fam"/>
    <property type="match status" value="1"/>
</dbReference>
<evidence type="ECO:0000256" key="4">
    <source>
        <dbReference type="SAM" id="Phobius"/>
    </source>
</evidence>
<reference evidence="7 9" key="2">
    <citation type="submission" date="2019-07" db="EMBL/GenBank/DDBJ databases">
        <title>Genomic analysis of Lentibacillus sp. NKC851-2.</title>
        <authorList>
            <person name="Oh Y.J."/>
        </authorList>
    </citation>
    <scope>NUCLEOTIDE SEQUENCE [LARGE SCALE GENOMIC DNA]</scope>
    <source>
        <strain evidence="7 9">NKC851-2</strain>
    </source>
</reference>
<name>A0A549YEU6_9BACI</name>
<evidence type="ECO:0000313" key="7">
    <source>
        <dbReference type="EMBL" id="TRM10411.1"/>
    </source>
</evidence>
<keyword evidence="4" id="KW-0472">Membrane</keyword>
<evidence type="ECO:0000313" key="9">
    <source>
        <dbReference type="Proteomes" id="UP000319280"/>
    </source>
</evidence>
<comment type="pathway">
    <text evidence="1">Protein modification; protein ubiquitination.</text>
</comment>
<dbReference type="InterPro" id="IPR006633">
    <property type="entry name" value="Carb-bd_sugar_hydrolysis-dom"/>
</dbReference>
<feature type="transmembrane region" description="Helical" evidence="4">
    <location>
        <begin position="409"/>
        <end position="430"/>
    </location>
</feature>
<evidence type="ECO:0000256" key="2">
    <source>
        <dbReference type="ARBA" id="ARBA00022737"/>
    </source>
</evidence>
<dbReference type="SUPFAM" id="SSF51126">
    <property type="entry name" value="Pectin lyase-like"/>
    <property type="match status" value="1"/>
</dbReference>
<dbReference type="RefSeq" id="WP_138601991.1">
    <property type="nucleotide sequence ID" value="NZ_VCIA01000001.1"/>
</dbReference>
<dbReference type="Proteomes" id="UP000319280">
    <property type="component" value="Unassembled WGS sequence"/>
</dbReference>
<sequence length="437" mass="49133">MIKRFGIFITILGVMITLLPGTSFAKELPSIQTLLEQAKPGSVIQLQDRVYQGNVVIDKPVILKGTKGTVIKGTGDGNVITIKHDGITLKNVTIKNSGSVLDDDDAGIKIYSDNNQVINTTIKDSLHGIYLNENKGNKLTGNKILGNQEWNQSRRGNGIHLFHSSKNVIKDNTIDGSRDGVYFSFSGNNRIKQNHVTNTRYGLHYMYSDDNEFYENVFTDNIGGAAIMYSDRVTLVKNQFYDHHHMQSFGILLQTANDTRIEKNEIYFNQKGIFMDQSNRNLIKGNHISNNQIGLNVWSSSIDNQFTENKILDNNLQYTTNGGEDANDWSVEEIGNTWSDHTAVDLDQDGVSDEPYEYSSAFGSVLADQQLGNLFLYSPALTIYEKWNQLIHTEGGIRDPHPIKARQQALFNFSSVLWILGFVLAVVVLLRVRAKRY</sequence>
<dbReference type="InterPro" id="IPR011050">
    <property type="entry name" value="Pectin_lyase_fold/virulence"/>
</dbReference>
<dbReference type="Pfam" id="PF05048">
    <property type="entry name" value="NosD"/>
    <property type="match status" value="1"/>
</dbReference>
<protein>
    <submittedName>
        <fullName evidence="7">Nitrous oxide reductase family maturation protein NosD</fullName>
    </submittedName>
</protein>
<dbReference type="NCBIfam" id="TIGR03804">
    <property type="entry name" value="para_beta_helix"/>
    <property type="match status" value="4"/>
</dbReference>
<dbReference type="InterPro" id="IPR026464">
    <property type="entry name" value="NosD_copper_fam"/>
</dbReference>
<accession>A0A5S3QHX9</accession>
<evidence type="ECO:0000313" key="8">
    <source>
        <dbReference type="Proteomes" id="UP000306980"/>
    </source>
</evidence>
<dbReference type="Proteomes" id="UP000306980">
    <property type="component" value="Unassembled WGS sequence"/>
</dbReference>
<feature type="domain" description="Carbohydrate-binding/sugar hydrolysis" evidence="5">
    <location>
        <begin position="38"/>
        <end position="184"/>
    </location>
</feature>
<keyword evidence="2" id="KW-0677">Repeat</keyword>
<comment type="caution">
    <text evidence="7">The sequence shown here is derived from an EMBL/GenBank/DDBJ whole genome shotgun (WGS) entry which is preliminary data.</text>
</comment>
<dbReference type="EMBL" id="VCIA01000001">
    <property type="protein sequence ID" value="TMN21512.1"/>
    <property type="molecule type" value="Genomic_DNA"/>
</dbReference>
<dbReference type="EMBL" id="VJMZ01000001">
    <property type="protein sequence ID" value="TRM10411.1"/>
    <property type="molecule type" value="Genomic_DNA"/>
</dbReference>
<dbReference type="SMART" id="SM00710">
    <property type="entry name" value="PbH1"/>
    <property type="match status" value="10"/>
</dbReference>
<evidence type="ECO:0000256" key="1">
    <source>
        <dbReference type="ARBA" id="ARBA00004906"/>
    </source>
</evidence>
<dbReference type="PANTHER" id="PTHR22990">
    <property type="entry name" value="F-BOX ONLY PROTEIN"/>
    <property type="match status" value="1"/>
</dbReference>
<keyword evidence="4" id="KW-1133">Transmembrane helix</keyword>
<dbReference type="SMART" id="SM00722">
    <property type="entry name" value="CASH"/>
    <property type="match status" value="2"/>
</dbReference>
<organism evidence="7 9">
    <name type="scientific">Lentibacillus cibarius</name>
    <dbReference type="NCBI Taxonomy" id="2583219"/>
    <lineage>
        <taxon>Bacteria</taxon>
        <taxon>Bacillati</taxon>
        <taxon>Bacillota</taxon>
        <taxon>Bacilli</taxon>
        <taxon>Bacillales</taxon>
        <taxon>Bacillaceae</taxon>
        <taxon>Lentibacillus</taxon>
    </lineage>
</organism>
<gene>
    <name evidence="7" type="primary">nosD</name>
    <name evidence="6" type="ORF">FFL34_04860</name>
    <name evidence="7" type="ORF">FH966_01015</name>
</gene>
<evidence type="ECO:0000313" key="6">
    <source>
        <dbReference type="EMBL" id="TMN21512.1"/>
    </source>
</evidence>
<dbReference type="InterPro" id="IPR022441">
    <property type="entry name" value="Para_beta_helix_rpt-2"/>
</dbReference>
<dbReference type="AlphaFoldDB" id="A0A549YEU6"/>
<evidence type="ECO:0000256" key="3">
    <source>
        <dbReference type="ARBA" id="ARBA00022786"/>
    </source>
</evidence>
<dbReference type="InterPro" id="IPR051550">
    <property type="entry name" value="SCF-Subunits/Alg-Epimerases"/>
</dbReference>
<dbReference type="Gene3D" id="2.160.20.10">
    <property type="entry name" value="Single-stranded right-handed beta-helix, Pectin lyase-like"/>
    <property type="match status" value="2"/>
</dbReference>
<proteinExistence type="predicted"/>
<keyword evidence="9" id="KW-1185">Reference proteome</keyword>